<evidence type="ECO:0000313" key="9">
    <source>
        <dbReference type="Proteomes" id="UP000253061"/>
    </source>
</evidence>
<dbReference type="GO" id="GO:0022857">
    <property type="term" value="F:transmembrane transporter activity"/>
    <property type="evidence" value="ECO:0007669"/>
    <property type="project" value="InterPro"/>
</dbReference>
<dbReference type="Pfam" id="PF25876">
    <property type="entry name" value="HH_MFP_RND"/>
    <property type="match status" value="1"/>
</dbReference>
<feature type="domain" description="Multidrug resistance protein MdtA-like beta-barrel" evidence="6">
    <location>
        <begin position="213"/>
        <end position="302"/>
    </location>
</feature>
<dbReference type="Pfam" id="PF25944">
    <property type="entry name" value="Beta-barrel_RND"/>
    <property type="match status" value="1"/>
</dbReference>
<evidence type="ECO:0000259" key="5">
    <source>
        <dbReference type="Pfam" id="PF25917"/>
    </source>
</evidence>
<dbReference type="AlphaFoldDB" id="A0A367VBG5"/>
<name>A0A367VBG5_9PROT</name>
<dbReference type="Gene3D" id="2.40.50.100">
    <property type="match status" value="1"/>
</dbReference>
<evidence type="ECO:0000256" key="2">
    <source>
        <dbReference type="ARBA" id="ARBA00009477"/>
    </source>
</evidence>
<dbReference type="InterPro" id="IPR006143">
    <property type="entry name" value="RND_pump_MFP"/>
</dbReference>
<reference evidence="8 9" key="1">
    <citation type="submission" date="2014-07" db="EMBL/GenBank/DDBJ databases">
        <title>Draft genome sequence of Thalassospira profundimaris R8-17.</title>
        <authorList>
            <person name="Lai Q."/>
            <person name="Shao Z."/>
        </authorList>
    </citation>
    <scope>NUCLEOTIDE SEQUENCE [LARGE SCALE GENOMIC DNA]</scope>
    <source>
        <strain evidence="8 9">R8-17</strain>
    </source>
</reference>
<sequence length="388" mass="41334">MRSSLKFAGLAALVVLVAACSEQNEGGGQQANAQQQPQATPVGTVTLNAQTVGLVEEMPGRTVAFRQADIRPQVDGIIKERNFTEGAFVEAGQQLYMIDQEVYLARVDAAQAELTRQRATLDQTTKTRSRYDPLIKSQAVSQQTYDDAVAAEAQAKAAVAAARAELEQARIDLAYTTVTAPISGQISSSDYSEGALVTANQSAKLTTITQLDPIYVDVTQAGGRLLKIKQAIQNGRIKGVTEGQIEVNLIIDATGAEYPHTGTLQFSDVTVNETTGTVRLRAVFPNPDGTLLPGMFVRGQVRQGHLEGAFLVPQKAVMRRPDGSAYAYVVEDGKVASKDLTIEQSQGQDWLVTAGLEDGAQVIVDGIQRIGPGAPVTPQPVETAKAAE</sequence>
<dbReference type="Pfam" id="PF25917">
    <property type="entry name" value="BSH_RND"/>
    <property type="match status" value="1"/>
</dbReference>
<evidence type="ECO:0000259" key="6">
    <source>
        <dbReference type="Pfam" id="PF25944"/>
    </source>
</evidence>
<dbReference type="FunFam" id="2.40.420.20:FF:000001">
    <property type="entry name" value="Efflux RND transporter periplasmic adaptor subunit"/>
    <property type="match status" value="1"/>
</dbReference>
<protein>
    <submittedName>
        <fullName evidence="8">Multidrug transporter</fullName>
    </submittedName>
</protein>
<comment type="caution">
    <text evidence="8">The sequence shown here is derived from an EMBL/GenBank/DDBJ whole genome shotgun (WGS) entry which is preliminary data.</text>
</comment>
<gene>
    <name evidence="8" type="ORF">TH6_13390</name>
</gene>
<evidence type="ECO:0000256" key="1">
    <source>
        <dbReference type="ARBA" id="ARBA00004196"/>
    </source>
</evidence>
<dbReference type="NCBIfam" id="TIGR01730">
    <property type="entry name" value="RND_mfp"/>
    <property type="match status" value="1"/>
</dbReference>
<dbReference type="InterPro" id="IPR058627">
    <property type="entry name" value="MdtA-like_C"/>
</dbReference>
<dbReference type="SUPFAM" id="SSF111369">
    <property type="entry name" value="HlyD-like secretion proteins"/>
    <property type="match status" value="1"/>
</dbReference>
<evidence type="ECO:0000313" key="8">
    <source>
        <dbReference type="EMBL" id="RCK21580.1"/>
    </source>
</evidence>
<proteinExistence type="inferred from homology"/>
<dbReference type="InterPro" id="IPR058625">
    <property type="entry name" value="MdtA-like_BSH"/>
</dbReference>
<dbReference type="EMBL" id="JPWB01000005">
    <property type="protein sequence ID" value="RCK21580.1"/>
    <property type="molecule type" value="Genomic_DNA"/>
</dbReference>
<feature type="domain" description="Multidrug resistance protein MdtA-like alpha-helical hairpin" evidence="4">
    <location>
        <begin position="108"/>
        <end position="176"/>
    </location>
</feature>
<keyword evidence="3" id="KW-0732">Signal</keyword>
<evidence type="ECO:0000259" key="4">
    <source>
        <dbReference type="Pfam" id="PF25876"/>
    </source>
</evidence>
<dbReference type="Gene3D" id="2.40.30.170">
    <property type="match status" value="1"/>
</dbReference>
<dbReference type="GO" id="GO:0030313">
    <property type="term" value="C:cell envelope"/>
    <property type="evidence" value="ECO:0007669"/>
    <property type="project" value="UniProtKB-SubCell"/>
</dbReference>
<accession>A0A367VBG5</accession>
<comment type="subcellular location">
    <subcellularLocation>
        <location evidence="1">Cell envelope</location>
    </subcellularLocation>
</comment>
<feature type="signal peptide" evidence="3">
    <location>
        <begin position="1"/>
        <end position="18"/>
    </location>
</feature>
<dbReference type="Gene3D" id="1.10.287.470">
    <property type="entry name" value="Helix hairpin bin"/>
    <property type="match status" value="1"/>
</dbReference>
<dbReference type="PROSITE" id="PS51257">
    <property type="entry name" value="PROKAR_LIPOPROTEIN"/>
    <property type="match status" value="1"/>
</dbReference>
<feature type="domain" description="Multidrug resistance protein MdtA-like C-terminal permuted SH3" evidence="7">
    <location>
        <begin position="309"/>
        <end position="369"/>
    </location>
</feature>
<comment type="similarity">
    <text evidence="2">Belongs to the membrane fusion protein (MFP) (TC 8.A.1) family.</text>
</comment>
<dbReference type="Pfam" id="PF25967">
    <property type="entry name" value="RND-MFP_C"/>
    <property type="match status" value="1"/>
</dbReference>
<dbReference type="InterPro" id="IPR058626">
    <property type="entry name" value="MdtA-like_b-barrel"/>
</dbReference>
<evidence type="ECO:0000256" key="3">
    <source>
        <dbReference type="SAM" id="SignalP"/>
    </source>
</evidence>
<dbReference type="GO" id="GO:0005886">
    <property type="term" value="C:plasma membrane"/>
    <property type="evidence" value="ECO:0007669"/>
    <property type="project" value="TreeGrafter"/>
</dbReference>
<dbReference type="GO" id="GO:0046677">
    <property type="term" value="P:response to antibiotic"/>
    <property type="evidence" value="ECO:0007669"/>
    <property type="project" value="TreeGrafter"/>
</dbReference>
<feature type="domain" description="Multidrug resistance protein MdtA-like barrel-sandwich hybrid" evidence="5">
    <location>
        <begin position="66"/>
        <end position="209"/>
    </location>
</feature>
<dbReference type="RefSeq" id="WP_062955656.1">
    <property type="nucleotide sequence ID" value="NZ_JPWB01000005.1"/>
</dbReference>
<evidence type="ECO:0000259" key="7">
    <source>
        <dbReference type="Pfam" id="PF25967"/>
    </source>
</evidence>
<organism evidence="8 9">
    <name type="scientific">Thalassospira profundimaris</name>
    <dbReference type="NCBI Taxonomy" id="502049"/>
    <lineage>
        <taxon>Bacteria</taxon>
        <taxon>Pseudomonadati</taxon>
        <taxon>Pseudomonadota</taxon>
        <taxon>Alphaproteobacteria</taxon>
        <taxon>Rhodospirillales</taxon>
        <taxon>Thalassospiraceae</taxon>
        <taxon>Thalassospira</taxon>
    </lineage>
</organism>
<dbReference type="Gene3D" id="2.40.420.20">
    <property type="match status" value="1"/>
</dbReference>
<dbReference type="Proteomes" id="UP000253061">
    <property type="component" value="Unassembled WGS sequence"/>
</dbReference>
<dbReference type="InterPro" id="IPR058624">
    <property type="entry name" value="MdtA-like_HH"/>
</dbReference>
<feature type="chain" id="PRO_5016951966" evidence="3">
    <location>
        <begin position="19"/>
        <end position="388"/>
    </location>
</feature>
<dbReference type="PANTHER" id="PTHR30158:SF3">
    <property type="entry name" value="MULTIDRUG EFFLUX PUMP SUBUNIT ACRA-RELATED"/>
    <property type="match status" value="1"/>
</dbReference>
<dbReference type="PANTHER" id="PTHR30158">
    <property type="entry name" value="ACRA/E-RELATED COMPONENT OF DRUG EFFLUX TRANSPORTER"/>
    <property type="match status" value="1"/>
</dbReference>